<dbReference type="Pfam" id="PF04854">
    <property type="entry name" value="DUF624"/>
    <property type="match status" value="1"/>
</dbReference>
<evidence type="ECO:0008006" key="4">
    <source>
        <dbReference type="Google" id="ProtNLM"/>
    </source>
</evidence>
<dbReference type="RefSeq" id="WP_096798077.1">
    <property type="nucleotide sequence ID" value="NZ_CP023564.1"/>
</dbReference>
<feature type="transmembrane region" description="Helical" evidence="1">
    <location>
        <begin position="22"/>
        <end position="45"/>
    </location>
</feature>
<accession>A0A291GTS8</accession>
<proteinExistence type="predicted"/>
<sequence length="220" mass="23551">MKSLMAADSPLQRILGRVADVMILNLLFFVTSLPLITLGASLTALSRTALEMVDDRQDSVPGTYLRAFRQNLRQATILLGIAVAAVAVLLAWLLVVSALDVSPLLVGLAYAVIAVVALRLLVILCFLFPYQATFEGGTREVITAARKMSARHPVAALGMVAVLVLPVVVTVTEPALAGYGLFWLLFGAGAIACVNALLLRSVFSRYIPTETTPDLKETSR</sequence>
<dbReference type="KEGG" id="bgg:CFK41_01505"/>
<dbReference type="AlphaFoldDB" id="A0A291GTS8"/>
<dbReference type="Proteomes" id="UP000217889">
    <property type="component" value="Chromosome"/>
</dbReference>
<dbReference type="InterPro" id="IPR006938">
    <property type="entry name" value="DUF624"/>
</dbReference>
<keyword evidence="1" id="KW-0472">Membrane</keyword>
<keyword evidence="1" id="KW-1133">Transmembrane helix</keyword>
<keyword evidence="1" id="KW-0812">Transmembrane</keyword>
<protein>
    <recommendedName>
        <fullName evidence="4">Beta-carotene 15,15'-monooxygenase</fullName>
    </recommendedName>
</protein>
<dbReference type="OrthoDB" id="7948871at2"/>
<feature type="transmembrane region" description="Helical" evidence="1">
    <location>
        <begin position="107"/>
        <end position="130"/>
    </location>
</feature>
<evidence type="ECO:0000313" key="3">
    <source>
        <dbReference type="Proteomes" id="UP000217889"/>
    </source>
</evidence>
<evidence type="ECO:0000313" key="2">
    <source>
        <dbReference type="EMBL" id="ATG53598.1"/>
    </source>
</evidence>
<dbReference type="EMBL" id="CP023564">
    <property type="protein sequence ID" value="ATG53598.1"/>
    <property type="molecule type" value="Genomic_DNA"/>
</dbReference>
<keyword evidence="3" id="KW-1185">Reference proteome</keyword>
<evidence type="ECO:0000256" key="1">
    <source>
        <dbReference type="SAM" id="Phobius"/>
    </source>
</evidence>
<gene>
    <name evidence="2" type="ORF">CFK41_01505</name>
</gene>
<name>A0A291GTS8_9MICO</name>
<feature type="transmembrane region" description="Helical" evidence="1">
    <location>
        <begin position="75"/>
        <end position="95"/>
    </location>
</feature>
<reference evidence="2 3" key="1">
    <citation type="journal article" date="2014" name="Int. J. Syst. Evol. Microbiol.">
        <title>Brachybacterium ginsengisoli sp. nov., isolated from soil of a ginseng field.</title>
        <authorList>
            <person name="Hoang V.A."/>
            <person name="Kim Y.J."/>
            <person name="Nguyen N.L."/>
            <person name="Yang D.C."/>
        </authorList>
    </citation>
    <scope>NUCLEOTIDE SEQUENCE [LARGE SCALE GENOMIC DNA]</scope>
    <source>
        <strain evidence="2 3">DCY80</strain>
    </source>
</reference>
<feature type="transmembrane region" description="Helical" evidence="1">
    <location>
        <begin position="150"/>
        <end position="169"/>
    </location>
</feature>
<feature type="transmembrane region" description="Helical" evidence="1">
    <location>
        <begin position="181"/>
        <end position="199"/>
    </location>
</feature>
<organism evidence="2 3">
    <name type="scientific">Brachybacterium ginsengisoli</name>
    <dbReference type="NCBI Taxonomy" id="1331682"/>
    <lineage>
        <taxon>Bacteria</taxon>
        <taxon>Bacillati</taxon>
        <taxon>Actinomycetota</taxon>
        <taxon>Actinomycetes</taxon>
        <taxon>Micrococcales</taxon>
        <taxon>Dermabacteraceae</taxon>
        <taxon>Brachybacterium</taxon>
    </lineage>
</organism>